<keyword evidence="8" id="KW-0175">Coiled coil</keyword>
<feature type="compositionally biased region" description="Low complexity" evidence="9">
    <location>
        <begin position="110"/>
        <end position="120"/>
    </location>
</feature>
<accession>A0AAD5FIB7</accession>
<evidence type="ECO:0000313" key="11">
    <source>
        <dbReference type="Proteomes" id="UP001205998"/>
    </source>
</evidence>
<keyword evidence="1" id="KW-0519">Myristate</keyword>
<evidence type="ECO:0000256" key="4">
    <source>
        <dbReference type="ARBA" id="ARBA00023136"/>
    </source>
</evidence>
<dbReference type="InterPro" id="IPR007964">
    <property type="entry name" value="MIC19/MIC25"/>
</dbReference>
<feature type="non-terminal residue" evidence="10">
    <location>
        <position position="339"/>
    </location>
</feature>
<proteinExistence type="predicted"/>
<reference evidence="10" key="1">
    <citation type="submission" date="2018-07" db="EMBL/GenBank/DDBJ databases">
        <title>Comparative genomics of catfishes provides insights into carnivory and benthic adaptation.</title>
        <authorList>
            <person name="Zhang Y."/>
            <person name="Wang D."/>
            <person name="Peng Z."/>
            <person name="Zheng S."/>
            <person name="Shao F."/>
            <person name="Tao W."/>
        </authorList>
    </citation>
    <scope>NUCLEOTIDE SEQUENCE</scope>
    <source>
        <strain evidence="10">Chongqing</strain>
    </source>
</reference>
<evidence type="ECO:0000313" key="10">
    <source>
        <dbReference type="EMBL" id="KAI5618025.1"/>
    </source>
</evidence>
<dbReference type="GO" id="GO:0061617">
    <property type="term" value="C:MICOS complex"/>
    <property type="evidence" value="ECO:0007669"/>
    <property type="project" value="InterPro"/>
</dbReference>
<evidence type="ECO:0000256" key="5">
    <source>
        <dbReference type="ARBA" id="ARBA00023157"/>
    </source>
</evidence>
<feature type="compositionally biased region" description="Basic and acidic residues" evidence="9">
    <location>
        <begin position="131"/>
        <end position="143"/>
    </location>
</feature>
<sequence length="339" mass="37593">MGGSSSTRRVSFETDENDNVTVVKGVRLSENVINRMRESSKPPVRSSSAPSQDKVSSPCPPPASAPFDFATPLSDPVPSAPFLQPPSPLSSCVKITVPCATLADPATSRAEPAAHAASSAPSPPMLPSSALEEHVTPPLKADESELRRKITEEVQKGLEEERSKTQNELHQWLEKERARAKVKAHADAQAHTQDEVNRILASERAAALDSVQKAVLRERVDAEEERLRTKLLTRFVLCVGLQAKQLEERDQKLRKQDAFYREQLNKLEERSTQFYKATIENHHKAADEVNAKFRRYETSPVCADLQGQILKCYRENAGKTLLCSNIASLYLQCVNSAKQ</sequence>
<feature type="compositionally biased region" description="Polar residues" evidence="9">
    <location>
        <begin position="45"/>
        <end position="55"/>
    </location>
</feature>
<dbReference type="Pfam" id="PF05300">
    <property type="entry name" value="MIC19_MIC25"/>
    <property type="match status" value="2"/>
</dbReference>
<dbReference type="PROSITE" id="PS51808">
    <property type="entry name" value="CHCH"/>
    <property type="match status" value="1"/>
</dbReference>
<feature type="coiled-coil region" evidence="8">
    <location>
        <begin position="243"/>
        <end position="270"/>
    </location>
</feature>
<dbReference type="InterPro" id="IPR052632">
    <property type="entry name" value="MICOS_subunit_Mic19"/>
</dbReference>
<feature type="region of interest" description="Disordered" evidence="9">
    <location>
        <begin position="31"/>
        <end position="87"/>
    </location>
</feature>
<dbReference type="EMBL" id="MU551697">
    <property type="protein sequence ID" value="KAI5618025.1"/>
    <property type="molecule type" value="Genomic_DNA"/>
</dbReference>
<dbReference type="GO" id="GO:0007007">
    <property type="term" value="P:inner mitochondrial membrane organization"/>
    <property type="evidence" value="ECO:0007669"/>
    <property type="project" value="TreeGrafter"/>
</dbReference>
<evidence type="ECO:0000256" key="1">
    <source>
        <dbReference type="ARBA" id="ARBA00022707"/>
    </source>
</evidence>
<protein>
    <submittedName>
        <fullName evidence="10">MICOS complex subunit MIC19 isoform 1</fullName>
    </submittedName>
</protein>
<evidence type="ECO:0000256" key="6">
    <source>
        <dbReference type="ARBA" id="ARBA00023288"/>
    </source>
</evidence>
<keyword evidence="2" id="KW-0999">Mitochondrion inner membrane</keyword>
<name>A0AAD5FIB7_SILAS</name>
<evidence type="ECO:0000256" key="8">
    <source>
        <dbReference type="SAM" id="Coils"/>
    </source>
</evidence>
<evidence type="ECO:0000256" key="2">
    <source>
        <dbReference type="ARBA" id="ARBA00022792"/>
    </source>
</evidence>
<dbReference type="AlphaFoldDB" id="A0AAD5FIB7"/>
<feature type="coiled-coil region" evidence="8">
    <location>
        <begin position="148"/>
        <end position="175"/>
    </location>
</feature>
<gene>
    <name evidence="10" type="ORF">C0J50_22614</name>
</gene>
<keyword evidence="11" id="KW-1185">Reference proteome</keyword>
<keyword evidence="5" id="KW-1015">Disulfide bond</keyword>
<keyword evidence="6" id="KW-0449">Lipoprotein</keyword>
<evidence type="ECO:0000256" key="3">
    <source>
        <dbReference type="ARBA" id="ARBA00023128"/>
    </source>
</evidence>
<comment type="caution">
    <text evidence="10">The sequence shown here is derived from an EMBL/GenBank/DDBJ whole genome shotgun (WGS) entry which is preliminary data.</text>
</comment>
<dbReference type="PANTHER" id="PTHR21588:SF23">
    <property type="entry name" value="MICOS COMPLEX SUBUNIT MIC19 ISOFORM X1"/>
    <property type="match status" value="1"/>
</dbReference>
<organism evidence="10 11">
    <name type="scientific">Silurus asotus</name>
    <name type="common">Amur catfish</name>
    <name type="synonym">Parasilurus asotus</name>
    <dbReference type="NCBI Taxonomy" id="30991"/>
    <lineage>
        <taxon>Eukaryota</taxon>
        <taxon>Metazoa</taxon>
        <taxon>Chordata</taxon>
        <taxon>Craniata</taxon>
        <taxon>Vertebrata</taxon>
        <taxon>Euteleostomi</taxon>
        <taxon>Actinopterygii</taxon>
        <taxon>Neopterygii</taxon>
        <taxon>Teleostei</taxon>
        <taxon>Ostariophysi</taxon>
        <taxon>Siluriformes</taxon>
        <taxon>Siluridae</taxon>
        <taxon>Silurus</taxon>
    </lineage>
</organism>
<evidence type="ECO:0000256" key="9">
    <source>
        <dbReference type="SAM" id="MobiDB-lite"/>
    </source>
</evidence>
<dbReference type="PANTHER" id="PTHR21588">
    <property type="entry name" value="COILED-COIL-HELIX-COILED-COIL-HELIX DOMAIN CONTAINING 6"/>
    <property type="match status" value="1"/>
</dbReference>
<evidence type="ECO:0000256" key="7">
    <source>
        <dbReference type="ARBA" id="ARBA00034476"/>
    </source>
</evidence>
<keyword evidence="4" id="KW-0472">Membrane</keyword>
<feature type="region of interest" description="Disordered" evidence="9">
    <location>
        <begin position="110"/>
        <end position="143"/>
    </location>
</feature>
<comment type="subcellular location">
    <subcellularLocation>
        <location evidence="7">Mitochondrion inner membrane</location>
        <topology evidence="7">Lipid-anchor</topology>
    </subcellularLocation>
</comment>
<dbReference type="Proteomes" id="UP001205998">
    <property type="component" value="Unassembled WGS sequence"/>
</dbReference>
<keyword evidence="3" id="KW-0496">Mitochondrion</keyword>